<dbReference type="EMBL" id="NXGJ01000020">
    <property type="protein sequence ID" value="PRM86920.1"/>
    <property type="molecule type" value="Genomic_DNA"/>
</dbReference>
<accession>A0A2S9SK14</accession>
<evidence type="ECO:0000256" key="1">
    <source>
        <dbReference type="SAM" id="Phobius"/>
    </source>
</evidence>
<organism evidence="2 3">
    <name type="scientific">Aliarcobacter cryaerophilus</name>
    <dbReference type="NCBI Taxonomy" id="28198"/>
    <lineage>
        <taxon>Bacteria</taxon>
        <taxon>Pseudomonadati</taxon>
        <taxon>Campylobacterota</taxon>
        <taxon>Epsilonproteobacteria</taxon>
        <taxon>Campylobacterales</taxon>
        <taxon>Arcobacteraceae</taxon>
        <taxon>Aliarcobacter</taxon>
    </lineage>
</organism>
<keyword evidence="1" id="KW-1133">Transmembrane helix</keyword>
<keyword evidence="1" id="KW-0472">Membrane</keyword>
<proteinExistence type="predicted"/>
<comment type="caution">
    <text evidence="2">The sequence shown here is derived from an EMBL/GenBank/DDBJ whole genome shotgun (WGS) entry which is preliminary data.</text>
</comment>
<keyword evidence="1" id="KW-0812">Transmembrane</keyword>
<feature type="transmembrane region" description="Helical" evidence="1">
    <location>
        <begin position="178"/>
        <end position="196"/>
    </location>
</feature>
<evidence type="ECO:0000313" key="3">
    <source>
        <dbReference type="Proteomes" id="UP000239065"/>
    </source>
</evidence>
<sequence>MVFFANSNDIIVVDIEVTEKIDDRYLKSFVLSNLKLKNISLENCDKLYVNYLEYPKEYQVFVVNSQFIFFDFEAFYSYSENRDFEGFELLIYSNFFLIFKDKKFFYYQKINQYLNQDDFIKFLNKKFNINISNIKLVSKDEFEKLKKEFIQKNQKINHKKNINKDGLKYIDLKSNFSFYIYIFYLLSILCIGYYFYNTYFNIVEKKEEIIDFESIKSKITFNSFEEKFYVISKNIDKNRLVLNSFDYRHDTAKIVVSSSNKENIDKFLESCENVISSSTHFNEESKIFEATIDVGKL</sequence>
<dbReference type="Proteomes" id="UP000239065">
    <property type="component" value="Unassembled WGS sequence"/>
</dbReference>
<dbReference type="RefSeq" id="WP_165786893.1">
    <property type="nucleotide sequence ID" value="NZ_NXGJ01000020.1"/>
</dbReference>
<protein>
    <submittedName>
        <fullName evidence="2">Uncharacterized protein</fullName>
    </submittedName>
</protein>
<gene>
    <name evidence="2" type="ORF">CJ669_10140</name>
</gene>
<reference evidence="2 3" key="1">
    <citation type="submission" date="2017-09" db="EMBL/GenBank/DDBJ databases">
        <title>Reassesment of A. cryaerophilus.</title>
        <authorList>
            <person name="Perez-Cataluna A."/>
            <person name="Collado L."/>
            <person name="Salgado O."/>
            <person name="Lefinanco V."/>
            <person name="Figueras M.J."/>
        </authorList>
    </citation>
    <scope>NUCLEOTIDE SEQUENCE [LARGE SCALE GENOMIC DNA]</scope>
    <source>
        <strain evidence="2 3">LMG 9861</strain>
    </source>
</reference>
<name>A0A2S9SK14_9BACT</name>
<evidence type="ECO:0000313" key="2">
    <source>
        <dbReference type="EMBL" id="PRM86920.1"/>
    </source>
</evidence>
<dbReference type="AlphaFoldDB" id="A0A2S9SK14"/>